<keyword evidence="3" id="KW-1185">Reference proteome</keyword>
<accession>A0A7Z2YFZ2</accession>
<evidence type="ECO:0000313" key="2">
    <source>
        <dbReference type="EMBL" id="QIA65941.1"/>
    </source>
</evidence>
<keyword evidence="1" id="KW-0732">Signal</keyword>
<dbReference type="RefSeq" id="WP_164649680.1">
    <property type="nucleotide sequence ID" value="NZ_CP047476.1"/>
</dbReference>
<evidence type="ECO:0000256" key="1">
    <source>
        <dbReference type="SAM" id="SignalP"/>
    </source>
</evidence>
<dbReference type="Proteomes" id="UP000464262">
    <property type="component" value="Chromosome 2"/>
</dbReference>
<organism evidence="2 3">
    <name type="scientific">Vibrio astriarenae</name>
    <dbReference type="NCBI Taxonomy" id="1481923"/>
    <lineage>
        <taxon>Bacteria</taxon>
        <taxon>Pseudomonadati</taxon>
        <taxon>Pseudomonadota</taxon>
        <taxon>Gammaproteobacteria</taxon>
        <taxon>Vibrionales</taxon>
        <taxon>Vibrionaceae</taxon>
        <taxon>Vibrio</taxon>
    </lineage>
</organism>
<feature type="chain" id="PRO_5031031689" evidence="1">
    <location>
        <begin position="19"/>
        <end position="60"/>
    </location>
</feature>
<proteinExistence type="predicted"/>
<dbReference type="AlphaFoldDB" id="A0A7Z2YFZ2"/>
<protein>
    <submittedName>
        <fullName evidence="2">Uncharacterized protein</fullName>
    </submittedName>
</protein>
<gene>
    <name evidence="2" type="ORF">GT360_20795</name>
</gene>
<feature type="signal peptide" evidence="1">
    <location>
        <begin position="1"/>
        <end position="18"/>
    </location>
</feature>
<dbReference type="EMBL" id="CP047476">
    <property type="protein sequence ID" value="QIA65941.1"/>
    <property type="molecule type" value="Genomic_DNA"/>
</dbReference>
<reference evidence="2 3" key="1">
    <citation type="submission" date="2020-01" db="EMBL/GenBank/DDBJ databases">
        <title>Whole genome and functional gene identification of agarase of Vibrio HN897.</title>
        <authorList>
            <person name="Liu Y."/>
            <person name="Zhao Z."/>
        </authorList>
    </citation>
    <scope>NUCLEOTIDE SEQUENCE [LARGE SCALE GENOMIC DNA]</scope>
    <source>
        <strain evidence="2 3">HN897</strain>
    </source>
</reference>
<name>A0A7Z2YFZ2_9VIBR</name>
<sequence length="60" mass="6447">MKILITTLLFAVSTLSFASSMSGSTSRTPPPAPCYVSGEYVGTMPITDCLRQDGSPYKDR</sequence>
<dbReference type="KEGG" id="vas:GT360_20795"/>
<evidence type="ECO:0000313" key="3">
    <source>
        <dbReference type="Proteomes" id="UP000464262"/>
    </source>
</evidence>